<evidence type="ECO:0000256" key="3">
    <source>
        <dbReference type="ARBA" id="ARBA00022777"/>
    </source>
</evidence>
<comment type="catalytic activity">
    <reaction evidence="1">
        <text>ATP + protein L-histidine = ADP + protein N-phospho-L-histidine.</text>
        <dbReference type="EC" id="2.7.13.3"/>
    </reaction>
</comment>
<evidence type="ECO:0000259" key="7">
    <source>
        <dbReference type="PROSITE" id="PS50109"/>
    </source>
</evidence>
<dbReference type="InterPro" id="IPR036641">
    <property type="entry name" value="HPT_dom_sf"/>
</dbReference>
<evidence type="ECO:0000259" key="9">
    <source>
        <dbReference type="PROSITE" id="PS50894"/>
    </source>
</evidence>
<dbReference type="Proteomes" id="UP001612915">
    <property type="component" value="Unassembled WGS sequence"/>
</dbReference>
<evidence type="ECO:0000256" key="1">
    <source>
        <dbReference type="ARBA" id="ARBA00000085"/>
    </source>
</evidence>
<proteinExistence type="predicted"/>
<keyword evidence="3" id="KW-0418">Kinase</keyword>
<dbReference type="SMART" id="SM00387">
    <property type="entry name" value="HATPase_c"/>
    <property type="match status" value="1"/>
</dbReference>
<organism evidence="10 11">
    <name type="scientific">Spongisporangium articulatum</name>
    <dbReference type="NCBI Taxonomy" id="3362603"/>
    <lineage>
        <taxon>Bacteria</taxon>
        <taxon>Bacillati</taxon>
        <taxon>Actinomycetota</taxon>
        <taxon>Actinomycetes</taxon>
        <taxon>Kineosporiales</taxon>
        <taxon>Kineosporiaceae</taxon>
        <taxon>Spongisporangium</taxon>
    </lineage>
</organism>
<dbReference type="Pfam" id="PF02518">
    <property type="entry name" value="HATPase_c"/>
    <property type="match status" value="1"/>
</dbReference>
<dbReference type="SUPFAM" id="SSF55874">
    <property type="entry name" value="ATPase domain of HSP90 chaperone/DNA topoisomerase II/histidine kinase"/>
    <property type="match status" value="1"/>
</dbReference>
<dbReference type="RefSeq" id="WP_398277476.1">
    <property type="nucleotide sequence ID" value="NZ_JBITLV010000002.1"/>
</dbReference>
<dbReference type="SMART" id="SM00448">
    <property type="entry name" value="REC"/>
    <property type="match status" value="1"/>
</dbReference>
<dbReference type="PANTHER" id="PTHR43395:SF1">
    <property type="entry name" value="CHEMOTAXIS PROTEIN CHEA"/>
    <property type="match status" value="1"/>
</dbReference>
<keyword evidence="6" id="KW-0597">Phosphoprotein</keyword>
<evidence type="ECO:0000256" key="6">
    <source>
        <dbReference type="PROSITE-ProRule" id="PRU00169"/>
    </source>
</evidence>
<dbReference type="SUPFAM" id="SSF52172">
    <property type="entry name" value="CheY-like"/>
    <property type="match status" value="1"/>
</dbReference>
<sequence length="679" mass="71151">MTGSPLAQPPRDRYRYFRVEARELTDALATGLGQLRDPANDPEPVVQALLRHAHTLKGAARVVDEAGIADEAHALEELLGPYREGGRQAAAVVEDGLDLVDRMVHLVDALGSPAAETPSAATGPEVPETAEPVVERVTVRADLVDVDEVIRTAGRGGDQVTVLRSVEARLAGLRDLPGAGPDLLAGLAAVRRIVSGAADRMERDLRQIHDGAQRLRLVAVSAIAPDLERAARDVAGAQGKRVAVDVVGGRVRLDAPLLSVVQPALQQMVRNAVAHGIETPDQRLAAGKPVEGRIRVEVTLDGARARFRCRDDGRGVDLDAVRNALAGKGIAVPSGASSAQLLDLLLRAGVSTAERVTEVSGRGIGLDVVREAADRLGGRAHLSTDPGRGTTVELVTPLSLTARDLVVVDAGQPVGVPLDAVRQVARVPAADVVEGPNGATWMCEDEPLPFLSLSAALATAAGVAAPTRREAPPAWSVLVMEAPGTEGFPGARVAAAVPRLLGTAEPAVRPLPLLTPATALVAGVWLDGDTPRLVLDPAAVVAAATRRGPTPAVPAPRAPVLVIDDSLTTRMLEQSILESAGYRVEVASSAEEGLARASRTRYSVVLCDVEMPGMDGFGFLEQVRSRPELRDLPCILVTSRASAADRQRGLDAGADAHIDKGQFHQGVLLETIHRLLEAS</sequence>
<dbReference type="InterPro" id="IPR003594">
    <property type="entry name" value="HATPase_dom"/>
</dbReference>
<dbReference type="SUPFAM" id="SSF50341">
    <property type="entry name" value="CheW-like"/>
    <property type="match status" value="1"/>
</dbReference>
<dbReference type="PROSITE" id="PS50110">
    <property type="entry name" value="RESPONSE_REGULATORY"/>
    <property type="match status" value="1"/>
</dbReference>
<dbReference type="Gene3D" id="1.20.120.160">
    <property type="entry name" value="HPT domain"/>
    <property type="match status" value="1"/>
</dbReference>
<evidence type="ECO:0000313" key="10">
    <source>
        <dbReference type="EMBL" id="MFI7586887.1"/>
    </source>
</evidence>
<accession>A0ABW8AKM9</accession>
<dbReference type="InterPro" id="IPR051315">
    <property type="entry name" value="Bact_Chemotaxis_CheA"/>
</dbReference>
<dbReference type="Gene3D" id="3.30.565.10">
    <property type="entry name" value="Histidine kinase-like ATPase, C-terminal domain"/>
    <property type="match status" value="1"/>
</dbReference>
<feature type="modified residue" description="Phosphohistidine" evidence="5">
    <location>
        <position position="54"/>
    </location>
</feature>
<evidence type="ECO:0000256" key="4">
    <source>
        <dbReference type="ARBA" id="ARBA00023012"/>
    </source>
</evidence>
<name>A0ABW8AKM9_9ACTN</name>
<gene>
    <name evidence="10" type="ORF">ACIB24_07410</name>
</gene>
<dbReference type="PROSITE" id="PS50894">
    <property type="entry name" value="HPT"/>
    <property type="match status" value="1"/>
</dbReference>
<dbReference type="InterPro" id="IPR036890">
    <property type="entry name" value="HATPase_C_sf"/>
</dbReference>
<dbReference type="SUPFAM" id="SSF47226">
    <property type="entry name" value="Histidine-containing phosphotransfer domain, HPT domain"/>
    <property type="match status" value="1"/>
</dbReference>
<feature type="domain" description="Response regulatory" evidence="8">
    <location>
        <begin position="559"/>
        <end position="675"/>
    </location>
</feature>
<dbReference type="PANTHER" id="PTHR43395">
    <property type="entry name" value="SENSOR HISTIDINE KINASE CHEA"/>
    <property type="match status" value="1"/>
</dbReference>
<keyword evidence="4" id="KW-0902">Two-component regulatory system</keyword>
<reference evidence="10 11" key="1">
    <citation type="submission" date="2024-10" db="EMBL/GenBank/DDBJ databases">
        <title>The Natural Products Discovery Center: Release of the First 8490 Sequenced Strains for Exploring Actinobacteria Biosynthetic Diversity.</title>
        <authorList>
            <person name="Kalkreuter E."/>
            <person name="Kautsar S.A."/>
            <person name="Yang D."/>
            <person name="Bader C.D."/>
            <person name="Teijaro C.N."/>
            <person name="Fluegel L."/>
            <person name="Davis C.M."/>
            <person name="Simpson J.R."/>
            <person name="Lauterbach L."/>
            <person name="Steele A.D."/>
            <person name="Gui C."/>
            <person name="Meng S."/>
            <person name="Li G."/>
            <person name="Viehrig K."/>
            <person name="Ye F."/>
            <person name="Su P."/>
            <person name="Kiefer A.F."/>
            <person name="Nichols A."/>
            <person name="Cepeda A.J."/>
            <person name="Yan W."/>
            <person name="Fan B."/>
            <person name="Jiang Y."/>
            <person name="Adhikari A."/>
            <person name="Zheng C.-J."/>
            <person name="Schuster L."/>
            <person name="Cowan T.M."/>
            <person name="Smanski M.J."/>
            <person name="Chevrette M.G."/>
            <person name="De Carvalho L.P.S."/>
            <person name="Shen B."/>
        </authorList>
    </citation>
    <scope>NUCLEOTIDE SEQUENCE [LARGE SCALE GENOMIC DNA]</scope>
    <source>
        <strain evidence="10 11">NPDC049639</strain>
    </source>
</reference>
<keyword evidence="3" id="KW-0808">Transferase</keyword>
<evidence type="ECO:0000313" key="11">
    <source>
        <dbReference type="Proteomes" id="UP001612915"/>
    </source>
</evidence>
<dbReference type="EMBL" id="JBITLV010000002">
    <property type="protein sequence ID" value="MFI7586887.1"/>
    <property type="molecule type" value="Genomic_DNA"/>
</dbReference>
<dbReference type="InterPro" id="IPR036061">
    <property type="entry name" value="CheW-like_dom_sf"/>
</dbReference>
<keyword evidence="11" id="KW-1185">Reference proteome</keyword>
<dbReference type="Pfam" id="PF01627">
    <property type="entry name" value="Hpt"/>
    <property type="match status" value="1"/>
</dbReference>
<comment type="caution">
    <text evidence="10">The sequence shown here is derived from an EMBL/GenBank/DDBJ whole genome shotgun (WGS) entry which is preliminary data.</text>
</comment>
<dbReference type="InterPro" id="IPR005467">
    <property type="entry name" value="His_kinase_dom"/>
</dbReference>
<dbReference type="EC" id="2.7.13.3" evidence="2"/>
<dbReference type="Gene3D" id="3.40.50.2300">
    <property type="match status" value="1"/>
</dbReference>
<dbReference type="InterPro" id="IPR008207">
    <property type="entry name" value="Sig_transdc_His_kin_Hpt_dom"/>
</dbReference>
<feature type="domain" description="HPt" evidence="9">
    <location>
        <begin position="6"/>
        <end position="110"/>
    </location>
</feature>
<protein>
    <recommendedName>
        <fullName evidence="2">histidine kinase</fullName>
        <ecNumber evidence="2">2.7.13.3</ecNumber>
    </recommendedName>
</protein>
<dbReference type="InterPro" id="IPR011006">
    <property type="entry name" value="CheY-like_superfamily"/>
</dbReference>
<evidence type="ECO:0000259" key="8">
    <source>
        <dbReference type="PROSITE" id="PS50110"/>
    </source>
</evidence>
<feature type="domain" description="Histidine kinase" evidence="7">
    <location>
        <begin position="265"/>
        <end position="400"/>
    </location>
</feature>
<feature type="modified residue" description="4-aspartylphosphate" evidence="6">
    <location>
        <position position="608"/>
    </location>
</feature>
<dbReference type="PRINTS" id="PR00344">
    <property type="entry name" value="BCTRLSENSOR"/>
</dbReference>
<dbReference type="InterPro" id="IPR001789">
    <property type="entry name" value="Sig_transdc_resp-reg_receiver"/>
</dbReference>
<evidence type="ECO:0000256" key="5">
    <source>
        <dbReference type="PROSITE-ProRule" id="PRU00110"/>
    </source>
</evidence>
<dbReference type="SMART" id="SM00073">
    <property type="entry name" value="HPT"/>
    <property type="match status" value="1"/>
</dbReference>
<dbReference type="PROSITE" id="PS50109">
    <property type="entry name" value="HIS_KIN"/>
    <property type="match status" value="1"/>
</dbReference>
<dbReference type="Pfam" id="PF00072">
    <property type="entry name" value="Response_reg"/>
    <property type="match status" value="1"/>
</dbReference>
<dbReference type="InterPro" id="IPR004358">
    <property type="entry name" value="Sig_transdc_His_kin-like_C"/>
</dbReference>
<evidence type="ECO:0000256" key="2">
    <source>
        <dbReference type="ARBA" id="ARBA00012438"/>
    </source>
</evidence>
<dbReference type="CDD" id="cd00088">
    <property type="entry name" value="HPT"/>
    <property type="match status" value="1"/>
</dbReference>